<keyword evidence="4 6" id="KW-0067">ATP-binding</keyword>
<evidence type="ECO:0000259" key="5">
    <source>
        <dbReference type="PROSITE" id="PS50893"/>
    </source>
</evidence>
<keyword evidence="7" id="KW-1185">Reference proteome</keyword>
<gene>
    <name evidence="6" type="ORF">KTH90_08345</name>
</gene>
<dbReference type="CDD" id="cd03215">
    <property type="entry name" value="ABC_Carb_Monos_II"/>
    <property type="match status" value="1"/>
</dbReference>
<feature type="domain" description="ABC transporter" evidence="5">
    <location>
        <begin position="6"/>
        <end position="239"/>
    </location>
</feature>
<dbReference type="InterPro" id="IPR050107">
    <property type="entry name" value="ABC_carbohydrate_import_ATPase"/>
</dbReference>
<dbReference type="EMBL" id="JAHQCX010000004">
    <property type="protein sequence ID" value="MBU9726023.1"/>
    <property type="molecule type" value="Genomic_DNA"/>
</dbReference>
<dbReference type="Proteomes" id="UP001314681">
    <property type="component" value="Unassembled WGS sequence"/>
</dbReference>
<proteinExistence type="predicted"/>
<dbReference type="InterPro" id="IPR017871">
    <property type="entry name" value="ABC_transporter-like_CS"/>
</dbReference>
<dbReference type="SUPFAM" id="SSF52540">
    <property type="entry name" value="P-loop containing nucleoside triphosphate hydrolases"/>
    <property type="match status" value="2"/>
</dbReference>
<reference evidence="6 7" key="1">
    <citation type="submission" date="2021-06" db="EMBL/GenBank/DDBJ databases">
        <title>Description of novel taxa of the family Lachnospiraceae.</title>
        <authorList>
            <person name="Chaplin A.V."/>
            <person name="Sokolova S.R."/>
            <person name="Pikina A.P."/>
            <person name="Korzhanova M."/>
            <person name="Belova V."/>
            <person name="Korostin D."/>
            <person name="Efimov B.A."/>
        </authorList>
    </citation>
    <scope>NUCLEOTIDE SEQUENCE [LARGE SCALE GENOMIC DNA]</scope>
    <source>
        <strain evidence="6 7">ASD4241</strain>
    </source>
</reference>
<keyword evidence="2" id="KW-0677">Repeat</keyword>
<dbReference type="PANTHER" id="PTHR43790:SF9">
    <property type="entry name" value="GALACTOFURANOSE TRANSPORTER ATP-BINDING PROTEIN YTFR"/>
    <property type="match status" value="1"/>
</dbReference>
<dbReference type="InterPro" id="IPR003439">
    <property type="entry name" value="ABC_transporter-like_ATP-bd"/>
</dbReference>
<evidence type="ECO:0000313" key="6">
    <source>
        <dbReference type="EMBL" id="MBU9726023.1"/>
    </source>
</evidence>
<dbReference type="Gene3D" id="3.40.50.300">
    <property type="entry name" value="P-loop containing nucleotide triphosphate hydrolases"/>
    <property type="match status" value="2"/>
</dbReference>
<comment type="caution">
    <text evidence="6">The sequence shown here is derived from an EMBL/GenBank/DDBJ whole genome shotgun (WGS) entry which is preliminary data.</text>
</comment>
<evidence type="ECO:0000256" key="3">
    <source>
        <dbReference type="ARBA" id="ARBA00022741"/>
    </source>
</evidence>
<dbReference type="InterPro" id="IPR003593">
    <property type="entry name" value="AAA+_ATPase"/>
</dbReference>
<dbReference type="RefSeq" id="WP_238726624.1">
    <property type="nucleotide sequence ID" value="NZ_JAHQCX010000004.1"/>
</dbReference>
<keyword evidence="1" id="KW-0813">Transport</keyword>
<name>A0ABS6K692_9FIRM</name>
<dbReference type="Pfam" id="PF00005">
    <property type="entry name" value="ABC_tran"/>
    <property type="match status" value="2"/>
</dbReference>
<protein>
    <submittedName>
        <fullName evidence="6">Sugar ABC transporter ATP-binding protein</fullName>
    </submittedName>
</protein>
<dbReference type="PROSITE" id="PS00211">
    <property type="entry name" value="ABC_TRANSPORTER_1"/>
    <property type="match status" value="1"/>
</dbReference>
<evidence type="ECO:0000313" key="7">
    <source>
        <dbReference type="Proteomes" id="UP001314681"/>
    </source>
</evidence>
<dbReference type="SMART" id="SM00382">
    <property type="entry name" value="AAA"/>
    <property type="match status" value="2"/>
</dbReference>
<feature type="domain" description="ABC transporter" evidence="5">
    <location>
        <begin position="250"/>
        <end position="496"/>
    </location>
</feature>
<evidence type="ECO:0000256" key="2">
    <source>
        <dbReference type="ARBA" id="ARBA00022737"/>
    </source>
</evidence>
<dbReference type="CDD" id="cd03216">
    <property type="entry name" value="ABC_Carb_Monos_I"/>
    <property type="match status" value="1"/>
</dbReference>
<dbReference type="GO" id="GO:0005524">
    <property type="term" value="F:ATP binding"/>
    <property type="evidence" value="ECO:0007669"/>
    <property type="project" value="UniProtKB-KW"/>
</dbReference>
<evidence type="ECO:0000256" key="4">
    <source>
        <dbReference type="ARBA" id="ARBA00022840"/>
    </source>
</evidence>
<evidence type="ECO:0000256" key="1">
    <source>
        <dbReference type="ARBA" id="ARBA00022448"/>
    </source>
</evidence>
<dbReference type="PROSITE" id="PS50893">
    <property type="entry name" value="ABC_TRANSPORTER_2"/>
    <property type="match status" value="2"/>
</dbReference>
<accession>A0ABS6K692</accession>
<organism evidence="6 7">
    <name type="scientific">Diplocloster modestus</name>
    <dbReference type="NCBI Taxonomy" id="2850322"/>
    <lineage>
        <taxon>Bacteria</taxon>
        <taxon>Bacillati</taxon>
        <taxon>Bacillota</taxon>
        <taxon>Clostridia</taxon>
        <taxon>Lachnospirales</taxon>
        <taxon>Lachnospiraceae</taxon>
        <taxon>Diplocloster</taxon>
    </lineage>
</organism>
<keyword evidence="3" id="KW-0547">Nucleotide-binding</keyword>
<dbReference type="InterPro" id="IPR027417">
    <property type="entry name" value="P-loop_NTPase"/>
</dbReference>
<dbReference type="PANTHER" id="PTHR43790">
    <property type="entry name" value="CARBOHYDRATE TRANSPORT ATP-BINDING PROTEIN MG119-RELATED"/>
    <property type="match status" value="1"/>
</dbReference>
<sequence>MANYVLEMKDICMSFNGVFVLQDIDFNLKPGEIRGLIGKNGAGKSTLLKIIQGIYKPVSGDIKIFGEEIHNSYRKASDSVGMIFQEFSLVSEMTVLENIYLNSEIKTYGIINEKESAKRVLDFFREYDIHIDIYKRIKELSSSDMQMIEICKAVLKNKKIILMDEPTAALDGKQCEKLFTMIQRLKENKISVVLITHHLKEIIQNCDSVTVIRDGYLTLDAQIQDASMDTIISAMLGEESNALQKKRSVVHIDKTTPLLEVKGITTRRIKTPLSFKLYEGEVLGLAGLKGSGRTELFQALFGVEPITGGQIQILGKPVRIRHPSEAVEAGFFLIPESRQIQGLSVDHSVRFNMELSWLNKMKRHFLLDDKKGNEVAQTYIGRMQIKTQNLDTIVRSLSGGNQQKVVIAKALATNPKIILMDDPTFGVDVHAKAEIMQIIDEFKQTGGAVILASSETEEVNQNCNRILILKNQEITGELLNEDFETITQDELTAAIQ</sequence>